<comment type="caution">
    <text evidence="2">The sequence shown here is derived from an EMBL/GenBank/DDBJ whole genome shotgun (WGS) entry which is preliminary data.</text>
</comment>
<sequence length="1198" mass="131095">MAYEPNAGILSSKKEEEERTLSQREAEGSALLSKNTAVRGRSPKTPSDSGIGSSGILGPSGKSGILGPSGGSGIGVPPVRKTVDMYKVVSHLSKPEEDSIGVKTLDFLFGPEAAVIGIAHDSKGWSWSVDNAKQQWSEQPVWINALATTSLVGTIMLPAALAVKSTFKVGRMATKLKVGTALEKAEIGTWKDMGILKDQRINKYADLDEDTVIMLRKQEVAVNRYQKMKARAERAATDEPLNAWERVQHEFDRRFAQTYNALIDDAANGGIKSEFHEMHDKLWQNDTIGTILREMPTEADSPAIYAYLLGRITPGKGLSAAATKQYGKLSVKNQKWADFYYEAAKRRQSEMVKTGFISEETFKNVGPAHLPATYKDTPGLGDISPVTTHIVPIKPKPGKKRATGIIEEEGKIKAVGEYQQVAITTRNEPKLSSPTLKHRTGTPEDIFERLQSGDMVTDMADVTINGYMTDGILHSNFQFITDMITKPNSTLFQPSDLAKASGFGTRKMKKLGYMSLENAPDGASAILRRMIAKKTGKAEEALPWVKTDVFNEIWGERGMMAQTQQISHSLMDVMTTIYKTMKTAGSIPTHIQNLSGNMSFLAQAGFNIASPENVALMGRMTTAFNKIAEINKVASEAGMTTRGKLFDSEGLLKGIDLGTEAGFKGSRLNLADEFFDPTVQELLEASAFEQIEGSRALERMGKALSDKQIFTKGVISAYTKSKDIAQVGNRVKWFDQLTKAYLAEDMVPKMAYFVHLRGKGLSRQSAVTEVARRLPMYGTVGSAIKRGRKFAFPWATFPAEALRITKNNLQDHPLRMIPWLRAPQVMQSMLSGMGFAGDPTEVRESKRQLPFWAQAHTTLLGEGRAIAAVGGGGTGALFGTAAGAILGKSAKAAYAGGLAGGAFGGFLAAMNTDEAHAKQMRGAMLDFLPHSTFLMTTNAPDFGGNYAPWQDLPGLLEQMPAEPLAILKPMISAFTGETPYGEPAGDGTIGGGISKTIAGMLGFLAPPILQKYGLKMSTPDVPLWGDPTGVTNISRFLIDTGNAIDPMTGRPGSMTNDFWINNFGVFKSYAATGEQQLANESKTEQHMYKIRKHLAKNLDYHLNKGNEREIVQILTEIQGSFAEQFQHSPLVAQEKYTRYLKGISDRLGQHPKLRQWSQADIEDRLEQAGQWAGEARNRAREELLEALRKEYLLKGRNR</sequence>
<evidence type="ECO:0008006" key="3">
    <source>
        <dbReference type="Google" id="ProtNLM"/>
    </source>
</evidence>
<evidence type="ECO:0000313" key="2">
    <source>
        <dbReference type="EMBL" id="KKN92380.1"/>
    </source>
</evidence>
<organism evidence="2">
    <name type="scientific">marine sediment metagenome</name>
    <dbReference type="NCBI Taxonomy" id="412755"/>
    <lineage>
        <taxon>unclassified sequences</taxon>
        <taxon>metagenomes</taxon>
        <taxon>ecological metagenomes</taxon>
    </lineage>
</organism>
<dbReference type="EMBL" id="LAZR01000095">
    <property type="protein sequence ID" value="KKN92380.1"/>
    <property type="molecule type" value="Genomic_DNA"/>
</dbReference>
<feature type="compositionally biased region" description="Basic and acidic residues" evidence="1">
    <location>
        <begin position="12"/>
        <end position="27"/>
    </location>
</feature>
<protein>
    <recommendedName>
        <fullName evidence="3">Large polyvalent protein associated domain-containing protein</fullName>
    </recommendedName>
</protein>
<feature type="region of interest" description="Disordered" evidence="1">
    <location>
        <begin position="1"/>
        <end position="73"/>
    </location>
</feature>
<reference evidence="2" key="1">
    <citation type="journal article" date="2015" name="Nature">
        <title>Complex archaea that bridge the gap between prokaryotes and eukaryotes.</title>
        <authorList>
            <person name="Spang A."/>
            <person name="Saw J.H."/>
            <person name="Jorgensen S.L."/>
            <person name="Zaremba-Niedzwiedzka K."/>
            <person name="Martijn J."/>
            <person name="Lind A.E."/>
            <person name="van Eijk R."/>
            <person name="Schleper C."/>
            <person name="Guy L."/>
            <person name="Ettema T.J."/>
        </authorList>
    </citation>
    <scope>NUCLEOTIDE SEQUENCE</scope>
</reference>
<feature type="compositionally biased region" description="Low complexity" evidence="1">
    <location>
        <begin position="49"/>
        <end position="66"/>
    </location>
</feature>
<proteinExistence type="predicted"/>
<name>A0A0F9UGN8_9ZZZZ</name>
<accession>A0A0F9UGN8</accession>
<gene>
    <name evidence="2" type="ORF">LCGC14_0208710</name>
</gene>
<evidence type="ECO:0000256" key="1">
    <source>
        <dbReference type="SAM" id="MobiDB-lite"/>
    </source>
</evidence>
<dbReference type="AlphaFoldDB" id="A0A0F9UGN8"/>